<feature type="transmembrane region" description="Helical" evidence="7">
    <location>
        <begin position="320"/>
        <end position="338"/>
    </location>
</feature>
<dbReference type="EMBL" id="CP042430">
    <property type="protein sequence ID" value="QEC50734.1"/>
    <property type="molecule type" value="Genomic_DNA"/>
</dbReference>
<dbReference type="SUPFAM" id="SSF103473">
    <property type="entry name" value="MFS general substrate transporter"/>
    <property type="match status" value="1"/>
</dbReference>
<dbReference type="InterPro" id="IPR020846">
    <property type="entry name" value="MFS_dom"/>
</dbReference>
<dbReference type="InterPro" id="IPR036259">
    <property type="entry name" value="MFS_trans_sf"/>
</dbReference>
<comment type="subcellular location">
    <subcellularLocation>
        <location evidence="1">Cell membrane</location>
        <topology evidence="1">Multi-pass membrane protein</topology>
    </subcellularLocation>
</comment>
<evidence type="ECO:0000256" key="7">
    <source>
        <dbReference type="SAM" id="Phobius"/>
    </source>
</evidence>
<keyword evidence="3" id="KW-1003">Cell membrane</keyword>
<feature type="transmembrane region" description="Helical" evidence="7">
    <location>
        <begin position="416"/>
        <end position="435"/>
    </location>
</feature>
<keyword evidence="4 7" id="KW-0812">Transmembrane</keyword>
<gene>
    <name evidence="9" type="ORF">FSW04_11125</name>
</gene>
<sequence length="444" mass="43117">MVVVLCLVQFVDVFGVTVVVTALPSMLAGVSAPASQAGLVVTGYAMFFGGLLMLGARAGDRFGHRRVLLWGLVAFGAASVLGATAGSVVALVTARCLQGAAAAASVPAALRLLSAAAPGDEARRRALAAWSATGAAAGAGGLLLGGLLTQWAGWPAVFWMDVPLAAVLIAGVLAAVPDHQADGRPRLDAAGAALLTAAVMGLVLGASLLERPSQRAAGAAIVAAGAVLLAGFARVERAVAHPLLPAAAARHRRLRTGALASGLNTATTSSVVTLATLHLQDDRGVGPGAAGLRLLPFSLCVVAGAAAAAPVLARRPPRTVIGLGLTIIAAGDAALLALPVSEALLPACVGLSGLGIGVSSVAATTLGMQVPDALQGTASGLLNTLAQLGAALGIAVVLLVASITRGTGVPLAGAPLGWAAAAALAAAGAAAVVGLRRRAPGPAG</sequence>
<feature type="transmembrane region" description="Helical" evidence="7">
    <location>
        <begin position="157"/>
        <end position="177"/>
    </location>
</feature>
<dbReference type="OrthoDB" id="7375466at2"/>
<proteinExistence type="predicted"/>
<feature type="transmembrane region" description="Helical" evidence="7">
    <location>
        <begin position="215"/>
        <end position="235"/>
    </location>
</feature>
<feature type="transmembrane region" description="Helical" evidence="7">
    <location>
        <begin position="380"/>
        <end position="404"/>
    </location>
</feature>
<feature type="transmembrane region" description="Helical" evidence="7">
    <location>
        <begin position="189"/>
        <end position="209"/>
    </location>
</feature>
<evidence type="ECO:0000313" key="10">
    <source>
        <dbReference type="Proteomes" id="UP000321805"/>
    </source>
</evidence>
<keyword evidence="6 7" id="KW-0472">Membrane</keyword>
<evidence type="ECO:0000256" key="2">
    <source>
        <dbReference type="ARBA" id="ARBA00022448"/>
    </source>
</evidence>
<reference evidence="9 10" key="1">
    <citation type="journal article" date="2018" name="J. Microbiol.">
        <title>Baekduia soli gen. nov., sp. nov., a novel bacterium isolated from the soil of Baekdu Mountain and proposal of a novel family name, Baekduiaceae fam. nov.</title>
        <authorList>
            <person name="An D.S."/>
            <person name="Siddiqi M.Z."/>
            <person name="Kim K.H."/>
            <person name="Yu H.S."/>
            <person name="Im W.T."/>
        </authorList>
    </citation>
    <scope>NUCLEOTIDE SEQUENCE [LARGE SCALE GENOMIC DNA]</scope>
    <source>
        <strain evidence="9 10">BR7-21</strain>
    </source>
</reference>
<dbReference type="PANTHER" id="PTHR42718:SF46">
    <property type="entry name" value="BLR6921 PROTEIN"/>
    <property type="match status" value="1"/>
</dbReference>
<evidence type="ECO:0000256" key="3">
    <source>
        <dbReference type="ARBA" id="ARBA00022475"/>
    </source>
</evidence>
<feature type="transmembrane region" description="Helical" evidence="7">
    <location>
        <begin position="39"/>
        <end position="56"/>
    </location>
</feature>
<name>A0A5B8UCP0_9ACTN</name>
<evidence type="ECO:0000256" key="1">
    <source>
        <dbReference type="ARBA" id="ARBA00004651"/>
    </source>
</evidence>
<dbReference type="KEGG" id="bsol:FSW04_11125"/>
<evidence type="ECO:0000256" key="6">
    <source>
        <dbReference type="ARBA" id="ARBA00023136"/>
    </source>
</evidence>
<accession>A0A5B8UCP0</accession>
<dbReference type="PANTHER" id="PTHR42718">
    <property type="entry name" value="MAJOR FACILITATOR SUPERFAMILY MULTIDRUG TRANSPORTER MFSC"/>
    <property type="match status" value="1"/>
</dbReference>
<feature type="transmembrane region" description="Helical" evidence="7">
    <location>
        <begin position="126"/>
        <end position="151"/>
    </location>
</feature>
<dbReference type="Proteomes" id="UP000321805">
    <property type="component" value="Chromosome"/>
</dbReference>
<feature type="transmembrane region" description="Helical" evidence="7">
    <location>
        <begin position="68"/>
        <end position="91"/>
    </location>
</feature>
<dbReference type="InterPro" id="IPR011701">
    <property type="entry name" value="MFS"/>
</dbReference>
<dbReference type="AlphaFoldDB" id="A0A5B8UCP0"/>
<keyword evidence="2" id="KW-0813">Transport</keyword>
<dbReference type="GO" id="GO:0022857">
    <property type="term" value="F:transmembrane transporter activity"/>
    <property type="evidence" value="ECO:0007669"/>
    <property type="project" value="InterPro"/>
</dbReference>
<feature type="transmembrane region" description="Helical" evidence="7">
    <location>
        <begin position="344"/>
        <end position="368"/>
    </location>
</feature>
<evidence type="ECO:0000313" key="9">
    <source>
        <dbReference type="EMBL" id="QEC50734.1"/>
    </source>
</evidence>
<evidence type="ECO:0000256" key="5">
    <source>
        <dbReference type="ARBA" id="ARBA00022989"/>
    </source>
</evidence>
<dbReference type="Gene3D" id="1.20.1720.10">
    <property type="entry name" value="Multidrug resistance protein D"/>
    <property type="match status" value="1"/>
</dbReference>
<protein>
    <submittedName>
        <fullName evidence="9">MFS transporter</fullName>
    </submittedName>
</protein>
<dbReference type="Pfam" id="PF07690">
    <property type="entry name" value="MFS_1"/>
    <property type="match status" value="1"/>
</dbReference>
<dbReference type="Gene3D" id="1.20.1250.20">
    <property type="entry name" value="MFS general substrate transporter like domains"/>
    <property type="match status" value="1"/>
</dbReference>
<evidence type="ECO:0000256" key="4">
    <source>
        <dbReference type="ARBA" id="ARBA00022692"/>
    </source>
</evidence>
<dbReference type="GO" id="GO:0005886">
    <property type="term" value="C:plasma membrane"/>
    <property type="evidence" value="ECO:0007669"/>
    <property type="project" value="UniProtKB-SubCell"/>
</dbReference>
<keyword evidence="5 7" id="KW-1133">Transmembrane helix</keyword>
<keyword evidence="10" id="KW-1185">Reference proteome</keyword>
<feature type="domain" description="Major facilitator superfamily (MFS) profile" evidence="8">
    <location>
        <begin position="1"/>
        <end position="440"/>
    </location>
</feature>
<feature type="transmembrane region" description="Helical" evidence="7">
    <location>
        <begin position="291"/>
        <end position="313"/>
    </location>
</feature>
<dbReference type="PROSITE" id="PS50850">
    <property type="entry name" value="MFS"/>
    <property type="match status" value="1"/>
</dbReference>
<organism evidence="9 10">
    <name type="scientific">Baekduia soli</name>
    <dbReference type="NCBI Taxonomy" id="496014"/>
    <lineage>
        <taxon>Bacteria</taxon>
        <taxon>Bacillati</taxon>
        <taxon>Actinomycetota</taxon>
        <taxon>Thermoleophilia</taxon>
        <taxon>Solirubrobacterales</taxon>
        <taxon>Baekduiaceae</taxon>
        <taxon>Baekduia</taxon>
    </lineage>
</organism>
<evidence type="ECO:0000259" key="8">
    <source>
        <dbReference type="PROSITE" id="PS50850"/>
    </source>
</evidence>